<dbReference type="EMBL" id="JACHMH010000001">
    <property type="protein sequence ID" value="MBB4678340.1"/>
    <property type="molecule type" value="Genomic_DNA"/>
</dbReference>
<feature type="region of interest" description="Disordered" evidence="1">
    <location>
        <begin position="212"/>
        <end position="237"/>
    </location>
</feature>
<proteinExistence type="predicted"/>
<gene>
    <name evidence="3" type="ORF">HNR67_004458</name>
</gene>
<evidence type="ECO:0000313" key="3">
    <source>
        <dbReference type="EMBL" id="MBB4678340.1"/>
    </source>
</evidence>
<dbReference type="Gene3D" id="2.130.10.10">
    <property type="entry name" value="YVTN repeat-like/Quinoprotein amine dehydrogenase"/>
    <property type="match status" value="1"/>
</dbReference>
<keyword evidence="2" id="KW-1133">Transmembrane helix</keyword>
<dbReference type="SUPFAM" id="SSF50969">
    <property type="entry name" value="YVTN repeat-like/Quinoprotein amine dehydrogenase"/>
    <property type="match status" value="1"/>
</dbReference>
<sequence length="392" mass="41747">MKDSSQDGYVWASPGPYEVQRSFRRRKRNGGIFVLVLFSFIGFMVFGMSYFASPYVSADAQKGVGYATVAEKEIALVPYRRSGSRGLFQMITQDTFQVRLFAVELDTGRRLWDTQLSSMPPGWQAKVITAGARNAYVATDGGLVILDLATGDILARDGDIQGLPNPVTSSAAYGYDASSTSIVAMSADGGLRTIPLDTVVAAPAPPELARTWRSKLSPQRPGTESTSGASSSHGVLAGREKVELIPREDVPGLRLVRRTGNSGGTPIGETVFHEGRLLLTPPPGEVEGKGFPDSSSSAAGTPAGLVVVQHLRDLNSRNYAVSVVSVQTGQVVATHPIGPGMNRVLTSPGKRTLLFADGEDSMLGDGLATIGLDGRINWFYLGTIDFFGNPSF</sequence>
<dbReference type="InterPro" id="IPR011044">
    <property type="entry name" value="Quino_amine_DH_bsu"/>
</dbReference>
<dbReference type="RefSeq" id="WP_185004183.1">
    <property type="nucleotide sequence ID" value="NZ_BAAAUI010000004.1"/>
</dbReference>
<evidence type="ECO:0000313" key="4">
    <source>
        <dbReference type="Proteomes" id="UP000533598"/>
    </source>
</evidence>
<dbReference type="InterPro" id="IPR048161">
    <property type="entry name" value="PA2928-like"/>
</dbReference>
<keyword evidence="2" id="KW-0472">Membrane</keyword>
<keyword evidence="2" id="KW-0812">Transmembrane</keyword>
<feature type="transmembrane region" description="Helical" evidence="2">
    <location>
        <begin position="31"/>
        <end position="52"/>
    </location>
</feature>
<feature type="compositionally biased region" description="Polar residues" evidence="1">
    <location>
        <begin position="214"/>
        <end position="233"/>
    </location>
</feature>
<evidence type="ECO:0000256" key="1">
    <source>
        <dbReference type="SAM" id="MobiDB-lite"/>
    </source>
</evidence>
<keyword evidence="4" id="KW-1185">Reference proteome</keyword>
<accession>A0A7W7CBW5</accession>
<organism evidence="3 4">
    <name type="scientific">Crossiella cryophila</name>
    <dbReference type="NCBI Taxonomy" id="43355"/>
    <lineage>
        <taxon>Bacteria</taxon>
        <taxon>Bacillati</taxon>
        <taxon>Actinomycetota</taxon>
        <taxon>Actinomycetes</taxon>
        <taxon>Pseudonocardiales</taxon>
        <taxon>Pseudonocardiaceae</taxon>
        <taxon>Crossiella</taxon>
    </lineage>
</organism>
<dbReference type="AlphaFoldDB" id="A0A7W7CBW5"/>
<dbReference type="Proteomes" id="UP000533598">
    <property type="component" value="Unassembled WGS sequence"/>
</dbReference>
<evidence type="ECO:0000256" key="2">
    <source>
        <dbReference type="SAM" id="Phobius"/>
    </source>
</evidence>
<comment type="caution">
    <text evidence="3">The sequence shown here is derived from an EMBL/GenBank/DDBJ whole genome shotgun (WGS) entry which is preliminary data.</text>
</comment>
<reference evidence="3 4" key="1">
    <citation type="submission" date="2020-08" db="EMBL/GenBank/DDBJ databases">
        <title>Sequencing the genomes of 1000 actinobacteria strains.</title>
        <authorList>
            <person name="Klenk H.-P."/>
        </authorList>
    </citation>
    <scope>NUCLEOTIDE SEQUENCE [LARGE SCALE GENOMIC DNA]</scope>
    <source>
        <strain evidence="3 4">DSM 44230</strain>
    </source>
</reference>
<dbReference type="NCBIfam" id="NF041516">
    <property type="entry name" value="PA2928_fam"/>
    <property type="match status" value="1"/>
</dbReference>
<protein>
    <submittedName>
        <fullName evidence="3">Uncharacterized protein</fullName>
    </submittedName>
</protein>
<name>A0A7W7CBW5_9PSEU</name>
<dbReference type="InterPro" id="IPR015943">
    <property type="entry name" value="WD40/YVTN_repeat-like_dom_sf"/>
</dbReference>